<dbReference type="PROSITE" id="PS01319">
    <property type="entry name" value="RBFA"/>
    <property type="match status" value="1"/>
</dbReference>
<dbReference type="HAMAP" id="MF_00003">
    <property type="entry name" value="RbfA"/>
    <property type="match status" value="1"/>
</dbReference>
<evidence type="ECO:0000256" key="2">
    <source>
        <dbReference type="HAMAP-Rule" id="MF_00003"/>
    </source>
</evidence>
<accession>A0A423Q1Q3</accession>
<dbReference type="Pfam" id="PF02033">
    <property type="entry name" value="RBFA"/>
    <property type="match status" value="1"/>
</dbReference>
<comment type="function">
    <text evidence="2">One of several proteins that assist in the late maturation steps of the functional core of the 30S ribosomal subunit. Associates with free 30S ribosomal subunits (but not with 30S subunits that are part of 70S ribosomes or polysomes). Required for efficient processing of 16S rRNA. May interact with the 5'-terminal helix region of 16S rRNA.</text>
</comment>
<comment type="similarity">
    <text evidence="2">Belongs to the RbfA family.</text>
</comment>
<dbReference type="SUPFAM" id="SSF89919">
    <property type="entry name" value="Ribosome-binding factor A, RbfA"/>
    <property type="match status" value="1"/>
</dbReference>
<comment type="caution">
    <text evidence="3">The sequence shown here is derived from an EMBL/GenBank/DDBJ whole genome shotgun (WGS) entry which is preliminary data.</text>
</comment>
<comment type="subcellular location">
    <subcellularLocation>
        <location evidence="2">Cytoplasm</location>
    </subcellularLocation>
</comment>
<dbReference type="GO" id="GO:0030490">
    <property type="term" value="P:maturation of SSU-rRNA"/>
    <property type="evidence" value="ECO:0007669"/>
    <property type="project" value="UniProtKB-UniRule"/>
</dbReference>
<dbReference type="PANTHER" id="PTHR33515:SF1">
    <property type="entry name" value="RIBOSOME-BINDING FACTOR A, CHLOROPLASTIC-RELATED"/>
    <property type="match status" value="1"/>
</dbReference>
<evidence type="ECO:0000256" key="1">
    <source>
        <dbReference type="ARBA" id="ARBA00022517"/>
    </source>
</evidence>
<dbReference type="InterPro" id="IPR020053">
    <property type="entry name" value="Ribosome-bd_factorA_CS"/>
</dbReference>
<dbReference type="PANTHER" id="PTHR33515">
    <property type="entry name" value="RIBOSOME-BINDING FACTOR A, CHLOROPLASTIC-RELATED"/>
    <property type="match status" value="1"/>
</dbReference>
<organism evidence="3 4">
    <name type="scientific">Salinisphaera orenii YIM 95161</name>
    <dbReference type="NCBI Taxonomy" id="1051139"/>
    <lineage>
        <taxon>Bacteria</taxon>
        <taxon>Pseudomonadati</taxon>
        <taxon>Pseudomonadota</taxon>
        <taxon>Gammaproteobacteria</taxon>
        <taxon>Salinisphaerales</taxon>
        <taxon>Salinisphaeraceae</taxon>
        <taxon>Salinisphaera</taxon>
    </lineage>
</organism>
<comment type="subunit">
    <text evidence="2">Monomer. Binds 30S ribosomal subunits, but not 50S ribosomal subunits or 70S ribosomes.</text>
</comment>
<dbReference type="EMBL" id="AYKF01000066">
    <property type="protein sequence ID" value="ROO32438.1"/>
    <property type="molecule type" value="Genomic_DNA"/>
</dbReference>
<evidence type="ECO:0000313" key="4">
    <source>
        <dbReference type="Proteomes" id="UP000285123"/>
    </source>
</evidence>
<name>A0A423Q1Q3_9GAMM</name>
<reference evidence="3 4" key="1">
    <citation type="submission" date="2013-10" db="EMBL/GenBank/DDBJ databases">
        <title>Salinisphaera halophila YIM 95161 Genome Sequencing.</title>
        <authorList>
            <person name="Lai Q."/>
            <person name="Li C."/>
            <person name="Shao Z."/>
        </authorList>
    </citation>
    <scope>NUCLEOTIDE SEQUENCE [LARGE SCALE GENOMIC DNA]</scope>
    <source>
        <strain evidence="3 4">YIM 95161</strain>
    </source>
</reference>
<dbReference type="AlphaFoldDB" id="A0A423Q1Q3"/>
<dbReference type="RefSeq" id="WP_123590365.1">
    <property type="nucleotide sequence ID" value="NZ_AYKF01000066.1"/>
</dbReference>
<dbReference type="OrthoDB" id="307788at2"/>
<dbReference type="GO" id="GO:0043024">
    <property type="term" value="F:ribosomal small subunit binding"/>
    <property type="evidence" value="ECO:0007669"/>
    <property type="project" value="TreeGrafter"/>
</dbReference>
<dbReference type="InterPro" id="IPR023799">
    <property type="entry name" value="RbfA_dom_sf"/>
</dbReference>
<dbReference type="InterPro" id="IPR000238">
    <property type="entry name" value="RbfA"/>
</dbReference>
<gene>
    <name evidence="2" type="primary">rbfA</name>
    <name evidence="3" type="ORF">SAHL_05350</name>
</gene>
<sequence>MPREFARKHRVAEEIKRELGVLITTQVKDPRVRLATITDVDLSPDLKHAKVFVGAFDVTASSEPASEVLAGLRAARGFLKRELGKRLRLRTVPDLRFHEDATEREAQRLTRIIDDAVAEDTRHDVDEDTPSRDGSA</sequence>
<dbReference type="NCBIfam" id="TIGR00082">
    <property type="entry name" value="rbfA"/>
    <property type="match status" value="1"/>
</dbReference>
<dbReference type="Proteomes" id="UP000285123">
    <property type="component" value="Unassembled WGS sequence"/>
</dbReference>
<evidence type="ECO:0000313" key="3">
    <source>
        <dbReference type="EMBL" id="ROO32438.1"/>
    </source>
</evidence>
<dbReference type="GO" id="GO:0005829">
    <property type="term" value="C:cytosol"/>
    <property type="evidence" value="ECO:0007669"/>
    <property type="project" value="TreeGrafter"/>
</dbReference>
<dbReference type="Gene3D" id="3.30.300.20">
    <property type="match status" value="1"/>
</dbReference>
<keyword evidence="2" id="KW-0963">Cytoplasm</keyword>
<keyword evidence="1 2" id="KW-0690">Ribosome biogenesis</keyword>
<proteinExistence type="inferred from homology"/>
<dbReference type="InterPro" id="IPR015946">
    <property type="entry name" value="KH_dom-like_a/b"/>
</dbReference>
<protein>
    <recommendedName>
        <fullName evidence="2">Ribosome-binding factor A</fullName>
    </recommendedName>
</protein>